<proteinExistence type="predicted"/>
<dbReference type="Pfam" id="PF24626">
    <property type="entry name" value="SH3_Tf2-1"/>
    <property type="match status" value="1"/>
</dbReference>
<feature type="domain" description="Tf2-1-like SH3-like" evidence="1">
    <location>
        <begin position="51"/>
        <end position="110"/>
    </location>
</feature>
<dbReference type="EMBL" id="BKCJ010000824">
    <property type="protein sequence ID" value="GEU36566.1"/>
    <property type="molecule type" value="Genomic_DNA"/>
</dbReference>
<comment type="caution">
    <text evidence="2">The sequence shown here is derived from an EMBL/GenBank/DDBJ whole genome shotgun (WGS) entry which is preliminary data.</text>
</comment>
<name>A0A6L2JI15_TANCI</name>
<sequence length="166" mass="18463">MPSVASFGADGHATWDWREGRSLCFVLEMRNNVTPPDTYSVQAPSGGVTLVKLQPYRQITLARRLSNKLAKRYYGPFQILERVGKVAYPLGLPPTSKIHPVFHLSFLKPFIGEGIDGVPNLPEKDHEGQPVDQPLAVCATRDILLNGEPSRQILVQWRDCSPDEAT</sequence>
<evidence type="ECO:0000313" key="2">
    <source>
        <dbReference type="EMBL" id="GEU36566.1"/>
    </source>
</evidence>
<accession>A0A6L2JI15</accession>
<organism evidence="2">
    <name type="scientific">Tanacetum cinerariifolium</name>
    <name type="common">Dalmatian daisy</name>
    <name type="synonym">Chrysanthemum cinerariifolium</name>
    <dbReference type="NCBI Taxonomy" id="118510"/>
    <lineage>
        <taxon>Eukaryota</taxon>
        <taxon>Viridiplantae</taxon>
        <taxon>Streptophyta</taxon>
        <taxon>Embryophyta</taxon>
        <taxon>Tracheophyta</taxon>
        <taxon>Spermatophyta</taxon>
        <taxon>Magnoliopsida</taxon>
        <taxon>eudicotyledons</taxon>
        <taxon>Gunneridae</taxon>
        <taxon>Pentapetalae</taxon>
        <taxon>asterids</taxon>
        <taxon>campanulids</taxon>
        <taxon>Asterales</taxon>
        <taxon>Asteraceae</taxon>
        <taxon>Asteroideae</taxon>
        <taxon>Anthemideae</taxon>
        <taxon>Anthemidinae</taxon>
        <taxon>Tanacetum</taxon>
    </lineage>
</organism>
<evidence type="ECO:0000259" key="1">
    <source>
        <dbReference type="Pfam" id="PF24626"/>
    </source>
</evidence>
<dbReference type="InterPro" id="IPR056924">
    <property type="entry name" value="SH3_Tf2-1"/>
</dbReference>
<dbReference type="PANTHER" id="PTHR46148">
    <property type="entry name" value="CHROMO DOMAIN-CONTAINING PROTEIN"/>
    <property type="match status" value="1"/>
</dbReference>
<gene>
    <name evidence="2" type="ORF">Tci_008544</name>
</gene>
<protein>
    <recommendedName>
        <fullName evidence="1">Tf2-1-like SH3-like domain-containing protein</fullName>
    </recommendedName>
</protein>
<dbReference type="PANTHER" id="PTHR46148:SF52">
    <property type="entry name" value="OS04G0603800 PROTEIN"/>
    <property type="match status" value="1"/>
</dbReference>
<dbReference type="AlphaFoldDB" id="A0A6L2JI15"/>
<reference evidence="2" key="1">
    <citation type="journal article" date="2019" name="Sci. Rep.">
        <title>Draft genome of Tanacetum cinerariifolium, the natural source of mosquito coil.</title>
        <authorList>
            <person name="Yamashiro T."/>
            <person name="Shiraishi A."/>
            <person name="Satake H."/>
            <person name="Nakayama K."/>
        </authorList>
    </citation>
    <scope>NUCLEOTIDE SEQUENCE</scope>
</reference>